<accession>A0A2R5EJB5</accession>
<evidence type="ECO:0000313" key="4">
    <source>
        <dbReference type="EMBL" id="GBG06702.1"/>
    </source>
</evidence>
<keyword evidence="1 2" id="KW-0732">Signal</keyword>
<reference evidence="4 5" key="1">
    <citation type="submission" date="2017-08" db="EMBL/GenBank/DDBJ databases">
        <title>Substantial Increase in Enzyme Production by Combined Drug-Resistance Mutations in Paenibacillus agaridevorans.</title>
        <authorList>
            <person name="Tanaka Y."/>
            <person name="Funane K."/>
            <person name="Hosaka T."/>
            <person name="Shiwa Y."/>
            <person name="Fujita N."/>
            <person name="Miyazaki T."/>
            <person name="Yoshikawa H."/>
            <person name="Murakami K."/>
            <person name="Kasahara K."/>
            <person name="Inaoka T."/>
            <person name="Hiraga Y."/>
            <person name="Ochi K."/>
        </authorList>
    </citation>
    <scope>NUCLEOTIDE SEQUENCE [LARGE SCALE GENOMIC DNA]</scope>
    <source>
        <strain evidence="4 5">T-3040</strain>
    </source>
</reference>
<evidence type="ECO:0000256" key="1">
    <source>
        <dbReference type="ARBA" id="ARBA00022729"/>
    </source>
</evidence>
<dbReference type="Proteomes" id="UP000245202">
    <property type="component" value="Unassembled WGS sequence"/>
</dbReference>
<dbReference type="PANTHER" id="PTHR21666:SF289">
    <property type="entry name" value="L-ALA--D-GLU ENDOPEPTIDASE"/>
    <property type="match status" value="1"/>
</dbReference>
<dbReference type="PANTHER" id="PTHR21666">
    <property type="entry name" value="PEPTIDASE-RELATED"/>
    <property type="match status" value="1"/>
</dbReference>
<dbReference type="Gene3D" id="2.70.70.10">
    <property type="entry name" value="Glucose Permease (Domain IIA)"/>
    <property type="match status" value="1"/>
</dbReference>
<organism evidence="4 5">
    <name type="scientific">Paenibacillus agaridevorans</name>
    <dbReference type="NCBI Taxonomy" id="171404"/>
    <lineage>
        <taxon>Bacteria</taxon>
        <taxon>Bacillati</taxon>
        <taxon>Bacillota</taxon>
        <taxon>Bacilli</taxon>
        <taxon>Bacillales</taxon>
        <taxon>Paenibacillaceae</taxon>
        <taxon>Paenibacillus</taxon>
    </lineage>
</organism>
<dbReference type="RefSeq" id="WP_305778769.1">
    <property type="nucleotide sequence ID" value="NZ_BDQX01000054.1"/>
</dbReference>
<evidence type="ECO:0000256" key="2">
    <source>
        <dbReference type="SAM" id="SignalP"/>
    </source>
</evidence>
<dbReference type="InterPro" id="IPR050570">
    <property type="entry name" value="Cell_wall_metabolism_enzyme"/>
</dbReference>
<dbReference type="InterPro" id="IPR016047">
    <property type="entry name" value="M23ase_b-sheet_dom"/>
</dbReference>
<dbReference type="SUPFAM" id="SSF51261">
    <property type="entry name" value="Duplicated hybrid motif"/>
    <property type="match status" value="1"/>
</dbReference>
<dbReference type="Pfam" id="PF01551">
    <property type="entry name" value="Peptidase_M23"/>
    <property type="match status" value="1"/>
</dbReference>
<keyword evidence="5" id="KW-1185">Reference proteome</keyword>
<gene>
    <name evidence="4" type="ORF">PAT3040_01233</name>
</gene>
<dbReference type="AlphaFoldDB" id="A0A2R5EJB5"/>
<name>A0A2R5EJB5_9BACL</name>
<proteinExistence type="predicted"/>
<dbReference type="InterPro" id="IPR011055">
    <property type="entry name" value="Dup_hybrid_motif"/>
</dbReference>
<dbReference type="GO" id="GO:0004222">
    <property type="term" value="F:metalloendopeptidase activity"/>
    <property type="evidence" value="ECO:0007669"/>
    <property type="project" value="TreeGrafter"/>
</dbReference>
<sequence length="360" mass="39860">MKAIIPLSALIAAALLQAVPATGAAAAAQVKQTHPSGTAVIQSQAAGAAAEGQLAANLFDQRRELYDQLSNVTGVEWYWIAAVDQYERSMSKAKPKARPLLGQIAGVFVEPERWAGPLNPDSDDSSPASIRFFEGIGKDGDGNGLAERTSDIDLLYSLITFMGAKGTVDMRFPAGVWDYYHNNRAVQRVEQFAAIYKHYGKLDLFEHAFPLPLGTSYSYRDTWGDRRGWGGRRSHEGTDLFAGHGTPVRSTCYGIIEIKGWNKYGGWRIGIRDLNNHYHYYAHLSGFDKKLNVGDIVEAGQVVGWVGSSGYGKPGTSGKFPPHLHYGVYSDRGLLEWAFDPYPMLKRWEQAEWQRRRSGK</sequence>
<feature type="signal peptide" evidence="2">
    <location>
        <begin position="1"/>
        <end position="18"/>
    </location>
</feature>
<dbReference type="CDD" id="cd12797">
    <property type="entry name" value="M23_peptidase"/>
    <property type="match status" value="1"/>
</dbReference>
<feature type="chain" id="PRO_5038719967" evidence="2">
    <location>
        <begin position="19"/>
        <end position="360"/>
    </location>
</feature>
<dbReference type="EMBL" id="BDQX01000054">
    <property type="protein sequence ID" value="GBG06702.1"/>
    <property type="molecule type" value="Genomic_DNA"/>
</dbReference>
<evidence type="ECO:0000313" key="5">
    <source>
        <dbReference type="Proteomes" id="UP000245202"/>
    </source>
</evidence>
<comment type="caution">
    <text evidence="4">The sequence shown here is derived from an EMBL/GenBank/DDBJ whole genome shotgun (WGS) entry which is preliminary data.</text>
</comment>
<feature type="domain" description="M23ase beta-sheet core" evidence="3">
    <location>
        <begin position="234"/>
        <end position="331"/>
    </location>
</feature>
<evidence type="ECO:0000259" key="3">
    <source>
        <dbReference type="Pfam" id="PF01551"/>
    </source>
</evidence>
<protein>
    <submittedName>
        <fullName evidence="4">Peptidase M23</fullName>
    </submittedName>
</protein>